<keyword evidence="4" id="KW-0413">Isomerase</keyword>
<dbReference type="AlphaFoldDB" id="A0A149VVL8"/>
<evidence type="ECO:0000256" key="2">
    <source>
        <dbReference type="ARBA" id="ARBA00007637"/>
    </source>
</evidence>
<dbReference type="STRING" id="1789004.FEMY_22150"/>
<accession>A0A149VVL8</accession>
<dbReference type="PATRIC" id="fig|1789004.3.peg.2320"/>
<dbReference type="GO" id="GO:0016853">
    <property type="term" value="F:isomerase activity"/>
    <property type="evidence" value="ECO:0007669"/>
    <property type="project" value="UniProtKB-KW"/>
</dbReference>
<dbReference type="RefSeq" id="WP_082783460.1">
    <property type="nucleotide sequence ID" value="NZ_CP149478.1"/>
</dbReference>
<comment type="caution">
    <text evidence="4">The sequence shown here is derived from an EMBL/GenBank/DDBJ whole genome shotgun (WGS) entry which is preliminary data.</text>
</comment>
<comment type="similarity">
    <text evidence="2">Belongs to the NAD(P)-dependent epimerase/dehydratase family.</text>
</comment>
<dbReference type="PANTHER" id="PTHR43000">
    <property type="entry name" value="DTDP-D-GLUCOSE 4,6-DEHYDRATASE-RELATED"/>
    <property type="match status" value="1"/>
</dbReference>
<proteinExistence type="inferred from homology"/>
<dbReference type="SUPFAM" id="SSF51735">
    <property type="entry name" value="NAD(P)-binding Rossmann-fold domains"/>
    <property type="match status" value="1"/>
</dbReference>
<feature type="domain" description="NAD-dependent epimerase/dehydratase" evidence="3">
    <location>
        <begin position="5"/>
        <end position="227"/>
    </location>
</feature>
<protein>
    <submittedName>
        <fullName evidence="4">3 beta-hydroxysteroid dehydrogenase/delta 5--&gt;4-isomerase</fullName>
    </submittedName>
</protein>
<keyword evidence="5" id="KW-1185">Reference proteome</keyword>
<evidence type="ECO:0000259" key="3">
    <source>
        <dbReference type="Pfam" id="PF01370"/>
    </source>
</evidence>
<dbReference type="InterPro" id="IPR036291">
    <property type="entry name" value="NAD(P)-bd_dom_sf"/>
</dbReference>
<organism evidence="4 5">
    <name type="scientific">Ferrovum myxofaciens</name>
    <dbReference type="NCBI Taxonomy" id="416213"/>
    <lineage>
        <taxon>Bacteria</taxon>
        <taxon>Pseudomonadati</taxon>
        <taxon>Pseudomonadota</taxon>
        <taxon>Betaproteobacteria</taxon>
        <taxon>Ferrovales</taxon>
        <taxon>Ferrovaceae</taxon>
        <taxon>Ferrovum</taxon>
    </lineage>
</organism>
<dbReference type="InterPro" id="IPR001509">
    <property type="entry name" value="Epimerase_deHydtase"/>
</dbReference>
<dbReference type="EMBL" id="LRRD01000081">
    <property type="protein sequence ID" value="KXW57265.1"/>
    <property type="molecule type" value="Genomic_DNA"/>
</dbReference>
<reference evidence="4 5" key="1">
    <citation type="submission" date="2016-01" db="EMBL/GenBank/DDBJ databases">
        <title>Genome sequence of the acidophilic iron oxidising Ferrovum strain Z-31.</title>
        <authorList>
            <person name="Poehlein A."/>
            <person name="Ullrich S.R."/>
            <person name="Schloemann M."/>
            <person name="Muehling M."/>
            <person name="Daniel R."/>
        </authorList>
    </citation>
    <scope>NUCLEOTIDE SEQUENCE [LARGE SCALE GENOMIC DNA]</scope>
    <source>
        <strain evidence="4 5">Z-31</strain>
    </source>
</reference>
<evidence type="ECO:0000313" key="5">
    <source>
        <dbReference type="Proteomes" id="UP000075653"/>
    </source>
</evidence>
<gene>
    <name evidence="4" type="ORF">FEMY_22150</name>
</gene>
<comment type="pathway">
    <text evidence="1">Bacterial outer membrane biogenesis; LPS O-antigen biosynthesis.</text>
</comment>
<dbReference type="Proteomes" id="UP000075653">
    <property type="component" value="Unassembled WGS sequence"/>
</dbReference>
<name>A0A149VVL8_9PROT</name>
<evidence type="ECO:0000313" key="4">
    <source>
        <dbReference type="EMBL" id="KXW57265.1"/>
    </source>
</evidence>
<dbReference type="Gene3D" id="3.40.50.720">
    <property type="entry name" value="NAD(P)-binding Rossmann-like Domain"/>
    <property type="match status" value="1"/>
</dbReference>
<sequence length="328" mass="35901">MSSSILVTGATGFIGRHLAQRLVHEGHSVRLWVRDSRRLTPDLRVLTTVVGDLGDPDARTRALSGVARIFHCAANVQTWDRWEAYHAVNVEGVRELVEGIIAQGPPFPHLIHLSTMDVYGFPLTPCDESCVPTGGEFGYGRSKWQGEQIVREQCRGAGVPFTILRPGNVIGPGSQFISRMGKELRRGVLMTLDGGQVHAGLLYVDNLVDYLLWAAKSPQALGECFNVRDPGEVTWGQFIQDFKRALDGRGWVIDLPFAVADGLAHLSAGVLGRLLPGEPLLHPLLVRLFGRTCGHSIKKIQTASGFVGAVPYPEALKRSVQWFQIEAA</sequence>
<evidence type="ECO:0000256" key="1">
    <source>
        <dbReference type="ARBA" id="ARBA00005125"/>
    </source>
</evidence>
<dbReference type="Pfam" id="PF01370">
    <property type="entry name" value="Epimerase"/>
    <property type="match status" value="1"/>
</dbReference>